<dbReference type="OrthoDB" id="113412at2"/>
<feature type="compositionally biased region" description="Basic and acidic residues" evidence="1">
    <location>
        <begin position="357"/>
        <end position="370"/>
    </location>
</feature>
<feature type="compositionally biased region" description="Basic and acidic residues" evidence="1">
    <location>
        <begin position="438"/>
        <end position="496"/>
    </location>
</feature>
<feature type="compositionally biased region" description="Basic and acidic residues" evidence="1">
    <location>
        <begin position="596"/>
        <end position="635"/>
    </location>
</feature>
<proteinExistence type="predicted"/>
<dbReference type="GO" id="GO:0003677">
    <property type="term" value="F:DNA binding"/>
    <property type="evidence" value="ECO:0007669"/>
    <property type="project" value="UniProtKB-KW"/>
</dbReference>
<evidence type="ECO:0000313" key="2">
    <source>
        <dbReference type="EMBL" id="SNT40229.1"/>
    </source>
</evidence>
<feature type="compositionally biased region" description="Low complexity" evidence="1">
    <location>
        <begin position="681"/>
        <end position="698"/>
    </location>
</feature>
<protein>
    <submittedName>
        <fullName evidence="2">Winged helix DNA-binding domain-containing protein</fullName>
    </submittedName>
</protein>
<organism evidence="2 3">
    <name type="scientific">Granulicella rosea</name>
    <dbReference type="NCBI Taxonomy" id="474952"/>
    <lineage>
        <taxon>Bacteria</taxon>
        <taxon>Pseudomonadati</taxon>
        <taxon>Acidobacteriota</taxon>
        <taxon>Terriglobia</taxon>
        <taxon>Terriglobales</taxon>
        <taxon>Acidobacteriaceae</taxon>
        <taxon>Granulicella</taxon>
    </lineage>
</organism>
<reference evidence="2 3" key="1">
    <citation type="submission" date="2017-06" db="EMBL/GenBank/DDBJ databases">
        <authorList>
            <person name="Kim H.J."/>
            <person name="Triplett B.A."/>
        </authorList>
    </citation>
    <scope>NUCLEOTIDE SEQUENCE [LARGE SCALE GENOMIC DNA]</scope>
    <source>
        <strain evidence="2 3">DSM 18704</strain>
    </source>
</reference>
<feature type="compositionally biased region" description="Basic and acidic residues" evidence="1">
    <location>
        <begin position="530"/>
        <end position="560"/>
    </location>
</feature>
<name>A0A239MEL7_9BACT</name>
<dbReference type="EMBL" id="FZOU01000011">
    <property type="protein sequence ID" value="SNT40229.1"/>
    <property type="molecule type" value="Genomic_DNA"/>
</dbReference>
<dbReference type="RefSeq" id="WP_089410241.1">
    <property type="nucleotide sequence ID" value="NZ_FZOU01000011.1"/>
</dbReference>
<keyword evidence="2" id="KW-0238">DNA-binding</keyword>
<feature type="compositionally biased region" description="Gly residues" evidence="1">
    <location>
        <begin position="725"/>
        <end position="735"/>
    </location>
</feature>
<evidence type="ECO:0000256" key="1">
    <source>
        <dbReference type="SAM" id="MobiDB-lite"/>
    </source>
</evidence>
<keyword evidence="3" id="KW-1185">Reference proteome</keyword>
<dbReference type="AlphaFoldDB" id="A0A239MEL7"/>
<feature type="region of interest" description="Disordered" evidence="1">
    <location>
        <begin position="306"/>
        <end position="735"/>
    </location>
</feature>
<sequence length="735" mass="78170">MTDVNTTPTSTAEQLTAARTAHWHQHAEPLLTIESLRNWISTSGLVLWTPRSQQIPSPAPSFVEATLGAANAAPSIADAEAARGLLARLIAEGVAVPLNLLGVTGGVGTDVPDFICSAAVFSYIFTLRGNKAWKLAPVTSGPVKVSPLALATYEVLAAKVTLSAYDLATQLGKEVTEAAVLRALTELWSQLRVIPVPQQDGTATLWELTSSRFTKQIKSGANAGQPTALSALISLYLGQSLIATEDEIETFLSPLAPRSRLRDVIHALLSARQLETIVIDGKTLLHVAGDAPAFLAAEKPAAETVAASASASEEEDAEAPRISKFTPKPGSKIGTGLRTRPAFGQKPAYGSKPAFGGDRERRPFKRDGEGAARPSFNKPWNENRSDRPARPAASSEGGERPAFRPRPAGDRPASGSRPAFGSRPSFGSKPAFGARPSFSRDNRAGGDARPPRREFGSGEGRPPRREFGSDSRPPRREFTPGEGRPPRREFTPRPEGGDSAPRKTFSKPGTFGRKREGGFEGKPSFGGDSRPPRREFGSDSRPPRREFGSGEGRPPRREFTPRPGGDRSSFGGSPARKPFAPRIGGDRPAYGGKPSFSRDRGEQGGAEAPRKVFRKFDAPRSPKPYGDRPSGDRPSRPFNSDRPARPFNSDRPARPFNPDAPRGEGRPAPRGNAGFGGKPSFGAKKPFGKPAGGFVKPGSTFAKFADGAKPFRKPGKPSGGPRKPGSGGGGYKGGR</sequence>
<gene>
    <name evidence="2" type="ORF">SAMN05421770_11175</name>
</gene>
<dbReference type="Proteomes" id="UP000198356">
    <property type="component" value="Unassembled WGS sequence"/>
</dbReference>
<accession>A0A239MEL7</accession>
<evidence type="ECO:0000313" key="3">
    <source>
        <dbReference type="Proteomes" id="UP000198356"/>
    </source>
</evidence>